<accession>A0AC34GKN3</accession>
<organism evidence="1 2">
    <name type="scientific">Panagrolaimus sp. ES5</name>
    <dbReference type="NCBI Taxonomy" id="591445"/>
    <lineage>
        <taxon>Eukaryota</taxon>
        <taxon>Metazoa</taxon>
        <taxon>Ecdysozoa</taxon>
        <taxon>Nematoda</taxon>
        <taxon>Chromadorea</taxon>
        <taxon>Rhabditida</taxon>
        <taxon>Tylenchina</taxon>
        <taxon>Panagrolaimomorpha</taxon>
        <taxon>Panagrolaimoidea</taxon>
        <taxon>Panagrolaimidae</taxon>
        <taxon>Panagrolaimus</taxon>
    </lineage>
</organism>
<proteinExistence type="predicted"/>
<name>A0AC34GKN3_9BILA</name>
<evidence type="ECO:0000313" key="2">
    <source>
        <dbReference type="WBParaSite" id="ES5_v2.g30163.t1"/>
    </source>
</evidence>
<evidence type="ECO:0000313" key="1">
    <source>
        <dbReference type="Proteomes" id="UP000887579"/>
    </source>
</evidence>
<protein>
    <submittedName>
        <fullName evidence="2">Uncharacterized protein</fullName>
    </submittedName>
</protein>
<dbReference type="Proteomes" id="UP000887579">
    <property type="component" value="Unplaced"/>
</dbReference>
<dbReference type="WBParaSite" id="ES5_v2.g30163.t1">
    <property type="protein sequence ID" value="ES5_v2.g30163.t1"/>
    <property type="gene ID" value="ES5_v2.g30163"/>
</dbReference>
<sequence length="193" mass="20432">MIAEQETTILQAAISDSPPKTQEASTIAVETKVTESPVAQTESGIVETTEQTTTKSDDKAPIVVLSETTLTPEPTTISEKIVTSTLPVKTTDSQNGLQSSTEFIPTTTDVIDKAVSKVQAIVAAAGKELKGETTILPSEDNASETTIVPLSEVKNESIPVIIDRVIEKVDEIVKENGATTTSSNMQTETVTDV</sequence>
<reference evidence="2" key="1">
    <citation type="submission" date="2022-11" db="UniProtKB">
        <authorList>
            <consortium name="WormBaseParasite"/>
        </authorList>
    </citation>
    <scope>IDENTIFICATION</scope>
</reference>